<dbReference type="GO" id="GO:0046872">
    <property type="term" value="F:metal ion binding"/>
    <property type="evidence" value="ECO:0007669"/>
    <property type="project" value="InterPro"/>
</dbReference>
<comment type="caution">
    <text evidence="2">The sequence shown here is derived from an EMBL/GenBank/DDBJ whole genome shotgun (WGS) entry which is preliminary data.</text>
</comment>
<dbReference type="SUPFAM" id="SSF63411">
    <property type="entry name" value="LuxS/MPP-like metallohydrolase"/>
    <property type="match status" value="1"/>
</dbReference>
<feature type="domain" description="Peptidase M16 C-terminal" evidence="1">
    <location>
        <begin position="26"/>
        <end position="68"/>
    </location>
</feature>
<gene>
    <name evidence="2" type="ORF">PXEA_LOCUS13750</name>
</gene>
<dbReference type="EMBL" id="CAAALY010045839">
    <property type="protein sequence ID" value="VEL20310.1"/>
    <property type="molecule type" value="Genomic_DNA"/>
</dbReference>
<dbReference type="Gene3D" id="3.30.830.10">
    <property type="entry name" value="Metalloenzyme, LuxS/M16 peptidase-like"/>
    <property type="match status" value="1"/>
</dbReference>
<name>A0A448WU45_9PLAT</name>
<protein>
    <recommendedName>
        <fullName evidence="1">Peptidase M16 C-terminal domain-containing protein</fullName>
    </recommendedName>
</protein>
<dbReference type="OrthoDB" id="4953at2759"/>
<evidence type="ECO:0000313" key="3">
    <source>
        <dbReference type="Proteomes" id="UP000784294"/>
    </source>
</evidence>
<accession>A0A448WU45</accession>
<sequence length="80" mass="9172">MKKDGMKGNLTSLSELPKSQGIDVIEKLHELRRRNYSADRMTLAAQAKDTLDNLEALVRRIFSQLPVRYKLDYTGCSRSE</sequence>
<keyword evidence="3" id="KW-1185">Reference proteome</keyword>
<dbReference type="InterPro" id="IPR007863">
    <property type="entry name" value="Peptidase_M16_C"/>
</dbReference>
<reference evidence="2" key="1">
    <citation type="submission" date="2018-11" db="EMBL/GenBank/DDBJ databases">
        <authorList>
            <consortium name="Pathogen Informatics"/>
        </authorList>
    </citation>
    <scope>NUCLEOTIDE SEQUENCE</scope>
</reference>
<proteinExistence type="predicted"/>
<evidence type="ECO:0000259" key="1">
    <source>
        <dbReference type="Pfam" id="PF05193"/>
    </source>
</evidence>
<dbReference type="Proteomes" id="UP000784294">
    <property type="component" value="Unassembled WGS sequence"/>
</dbReference>
<organism evidence="2 3">
    <name type="scientific">Protopolystoma xenopodis</name>
    <dbReference type="NCBI Taxonomy" id="117903"/>
    <lineage>
        <taxon>Eukaryota</taxon>
        <taxon>Metazoa</taxon>
        <taxon>Spiralia</taxon>
        <taxon>Lophotrochozoa</taxon>
        <taxon>Platyhelminthes</taxon>
        <taxon>Monogenea</taxon>
        <taxon>Polyopisthocotylea</taxon>
        <taxon>Polystomatidea</taxon>
        <taxon>Polystomatidae</taxon>
        <taxon>Protopolystoma</taxon>
    </lineage>
</organism>
<dbReference type="AlphaFoldDB" id="A0A448WU45"/>
<evidence type="ECO:0000313" key="2">
    <source>
        <dbReference type="EMBL" id="VEL20310.1"/>
    </source>
</evidence>
<dbReference type="InterPro" id="IPR011249">
    <property type="entry name" value="Metalloenz_LuxS/M16"/>
</dbReference>
<dbReference type="Pfam" id="PF05193">
    <property type="entry name" value="Peptidase_M16_C"/>
    <property type="match status" value="1"/>
</dbReference>